<evidence type="ECO:0000256" key="1">
    <source>
        <dbReference type="ARBA" id="ARBA00004442"/>
    </source>
</evidence>
<dbReference type="Pfam" id="PF14322">
    <property type="entry name" value="SusD-like_3"/>
    <property type="match status" value="1"/>
</dbReference>
<keyword evidence="3 6" id="KW-0732">Signal</keyword>
<proteinExistence type="inferred from homology"/>
<comment type="caution">
    <text evidence="9">The sequence shown here is derived from an EMBL/GenBank/DDBJ whole genome shotgun (WGS) entry which is preliminary data.</text>
</comment>
<evidence type="ECO:0000259" key="8">
    <source>
        <dbReference type="Pfam" id="PF14322"/>
    </source>
</evidence>
<dbReference type="EMBL" id="JAANYN010000002">
    <property type="protein sequence ID" value="NHE56270.1"/>
    <property type="molecule type" value="Genomic_DNA"/>
</dbReference>
<protein>
    <submittedName>
        <fullName evidence="9">RagB/SusD family nutrient uptake outer membrane protein</fullName>
    </submittedName>
</protein>
<feature type="signal peptide" evidence="6">
    <location>
        <begin position="1"/>
        <end position="24"/>
    </location>
</feature>
<organism evidence="9 10">
    <name type="scientific">Cyclobacterium plantarum</name>
    <dbReference type="NCBI Taxonomy" id="2716263"/>
    <lineage>
        <taxon>Bacteria</taxon>
        <taxon>Pseudomonadati</taxon>
        <taxon>Bacteroidota</taxon>
        <taxon>Cytophagia</taxon>
        <taxon>Cytophagales</taxon>
        <taxon>Cyclobacteriaceae</taxon>
        <taxon>Cyclobacterium</taxon>
    </lineage>
</organism>
<feature type="domain" description="RagB/SusD" evidence="7">
    <location>
        <begin position="270"/>
        <end position="551"/>
    </location>
</feature>
<dbReference type="RefSeq" id="WP_166143937.1">
    <property type="nucleotide sequence ID" value="NZ_JAANYN010000002.1"/>
</dbReference>
<dbReference type="Proteomes" id="UP000649799">
    <property type="component" value="Unassembled WGS sequence"/>
</dbReference>
<accession>A0ABX0H8H3</accession>
<dbReference type="Gene3D" id="1.25.40.390">
    <property type="match status" value="1"/>
</dbReference>
<feature type="domain" description="SusD-like N-terminal" evidence="8">
    <location>
        <begin position="107"/>
        <end position="231"/>
    </location>
</feature>
<evidence type="ECO:0000259" key="7">
    <source>
        <dbReference type="Pfam" id="PF07980"/>
    </source>
</evidence>
<evidence type="ECO:0000256" key="5">
    <source>
        <dbReference type="ARBA" id="ARBA00023237"/>
    </source>
</evidence>
<dbReference type="InterPro" id="IPR033985">
    <property type="entry name" value="SusD-like_N"/>
</dbReference>
<comment type="similarity">
    <text evidence="2">Belongs to the SusD family.</text>
</comment>
<evidence type="ECO:0000256" key="3">
    <source>
        <dbReference type="ARBA" id="ARBA00022729"/>
    </source>
</evidence>
<keyword evidence="10" id="KW-1185">Reference proteome</keyword>
<evidence type="ECO:0000256" key="2">
    <source>
        <dbReference type="ARBA" id="ARBA00006275"/>
    </source>
</evidence>
<name>A0ABX0H8H3_9BACT</name>
<sequence>MKNTVIIFGLLSGLLLASCSEAFLDEEPVGEISPDQILRPENLEGAILSAYSILNGQMDDASSAFNSPASNWNFGDVVSDDAYKGGGGTGDQNQIHQMELFLTNPTIRDVKRKWIALYEGVKRANLAIRLIQEGAEMDAETAKMRLGEMQFLRGHFYFELKKIYNRIPYVDETAETAADYYVSNTSLSNDELWDKIVADFNHAYDVLPDTQTEAGRPTKMAAKAYLAKVYLFRENWSAAEDAADEVINSGKYELMPNFRDVFLPENDNGPEIIFAVQHAINDGSPNNYNGSIGDRLMAPGGPFYPQYGFLRPSQNLVNAYKTNEEGLPVSDNLVPGENQSFDPRIDQTLARPGIPYLDLGINYEASWARDLSTYGPYGPKKRMVSANSPHHLQIWPYVNSLNYYIIRYADLLLWKAEAAIQNGKFEVGREYINRVRERAQLGSRVMNLEGTSEADNYHIQLYSQPFANEEQALEALRTERRLEMAHEGHRFFDLVRWGVAEKVLNEYFAVEKTRRPHLSGANFVSGKNEYFPIPQNQIDLGRDLISQNPNYQ</sequence>
<dbReference type="InterPro" id="IPR012944">
    <property type="entry name" value="SusD_RagB_dom"/>
</dbReference>
<reference evidence="9 10" key="1">
    <citation type="submission" date="2020-03" db="EMBL/GenBank/DDBJ databases">
        <title>Cyclobacterium plantarum sp. nov., a marine bacterium isolated from a coastal-marine wetland.</title>
        <authorList>
            <person name="Sanchez-Porro C."/>
            <person name="Ventosa A."/>
            <person name="Amoozegar M."/>
        </authorList>
    </citation>
    <scope>NUCLEOTIDE SEQUENCE [LARGE SCALE GENOMIC DNA]</scope>
    <source>
        <strain evidence="9 10">GBPx2</strain>
    </source>
</reference>
<evidence type="ECO:0000256" key="4">
    <source>
        <dbReference type="ARBA" id="ARBA00023136"/>
    </source>
</evidence>
<gene>
    <name evidence="9" type="ORF">G9Q97_05500</name>
</gene>
<comment type="subcellular location">
    <subcellularLocation>
        <location evidence="1">Cell outer membrane</location>
    </subcellularLocation>
</comment>
<evidence type="ECO:0000256" key="6">
    <source>
        <dbReference type="SAM" id="SignalP"/>
    </source>
</evidence>
<dbReference type="Pfam" id="PF07980">
    <property type="entry name" value="SusD_RagB"/>
    <property type="match status" value="1"/>
</dbReference>
<evidence type="ECO:0000313" key="10">
    <source>
        <dbReference type="Proteomes" id="UP000649799"/>
    </source>
</evidence>
<keyword evidence="5" id="KW-0998">Cell outer membrane</keyword>
<evidence type="ECO:0000313" key="9">
    <source>
        <dbReference type="EMBL" id="NHE56270.1"/>
    </source>
</evidence>
<feature type="chain" id="PRO_5046560728" evidence="6">
    <location>
        <begin position="25"/>
        <end position="552"/>
    </location>
</feature>
<keyword evidence="4" id="KW-0472">Membrane</keyword>
<dbReference type="SUPFAM" id="SSF48452">
    <property type="entry name" value="TPR-like"/>
    <property type="match status" value="1"/>
</dbReference>
<dbReference type="InterPro" id="IPR011990">
    <property type="entry name" value="TPR-like_helical_dom_sf"/>
</dbReference>
<dbReference type="PROSITE" id="PS51257">
    <property type="entry name" value="PROKAR_LIPOPROTEIN"/>
    <property type="match status" value="1"/>
</dbReference>